<dbReference type="Gene3D" id="2.60.40.4270">
    <property type="entry name" value="Listeria-Bacteroides repeat domain"/>
    <property type="match status" value="2"/>
</dbReference>
<comment type="caution">
    <text evidence="2">The sequence shown here is derived from an EMBL/GenBank/DDBJ whole genome shotgun (WGS) entry which is preliminary data.</text>
</comment>
<evidence type="ECO:0000313" key="3">
    <source>
        <dbReference type="Proteomes" id="UP000294855"/>
    </source>
</evidence>
<proteinExistence type="predicted"/>
<dbReference type="AlphaFoldDB" id="A0A484F3S8"/>
<gene>
    <name evidence="2" type="ORF">C7391_1609</name>
</gene>
<dbReference type="EMBL" id="SNYS01000012">
    <property type="protein sequence ID" value="TDQ67538.1"/>
    <property type="molecule type" value="Genomic_DNA"/>
</dbReference>
<dbReference type="InterPro" id="IPR013378">
    <property type="entry name" value="InlB-like_B-rpt"/>
</dbReference>
<organism evidence="2 3">
    <name type="scientific">Methanimicrococcus blatticola</name>
    <dbReference type="NCBI Taxonomy" id="91560"/>
    <lineage>
        <taxon>Archaea</taxon>
        <taxon>Methanobacteriati</taxon>
        <taxon>Methanobacteriota</taxon>
        <taxon>Stenosarchaea group</taxon>
        <taxon>Methanomicrobia</taxon>
        <taxon>Methanosarcinales</taxon>
        <taxon>Methanosarcinaceae</taxon>
        <taxon>Methanimicrococcus</taxon>
    </lineage>
</organism>
<dbReference type="InterPro" id="IPR042229">
    <property type="entry name" value="Listeria/Bacterioides_rpt_sf"/>
</dbReference>
<accession>A0A484F3S8</accession>
<name>A0A484F3S8_9EURY</name>
<dbReference type="RefSeq" id="WP_133518048.1">
    <property type="nucleotide sequence ID" value="NZ_SNYS01000012.1"/>
</dbReference>
<reference evidence="2 3" key="1">
    <citation type="submission" date="2019-03" db="EMBL/GenBank/DDBJ databases">
        <title>Genomic Encyclopedia of Type Strains, Phase IV (KMG-IV): sequencing the most valuable type-strain genomes for metagenomic binning, comparative biology and taxonomic classification.</title>
        <authorList>
            <person name="Goeker M."/>
        </authorList>
    </citation>
    <scope>NUCLEOTIDE SEQUENCE [LARGE SCALE GENOMIC DNA]</scope>
    <source>
        <strain evidence="2 3">DSM 13328</strain>
    </source>
</reference>
<evidence type="ECO:0000313" key="2">
    <source>
        <dbReference type="EMBL" id="TDQ67538.1"/>
    </source>
</evidence>
<sequence length="511" mass="57304">MKNNFKKIAGFLFVGLLLISLAGIASAANDPDYNITVDSKEIEYSKLYYPNWDWNLNLTSSDNENTYNPTDPNPNVVKAPMIAGVDVYNTTAFNLFIPNDYVWAIANLEDTPDSTREWTIDNVTRKTYSVSYNTGDGVFDLTVVNGLENYNPDLSSDQKVLTVFGIENGRTIPKPIPDPHTTVGDNRTFAGWYTKDGTGNDWGEKWIFETGTISGSINLYAKWDAYYLVYNQNTVGGKTTPEMRIAGSTGNLQDIKSDFFSDWANKGILLRWYTNADGTGQNYANGTSFTMPVAEDSSYTKIDGKYYYTLYGIWQYNVTYYRNSTPTDATHEWRAYTPGTSVTVATIESTQWTNDGFIFDGWELVTPDLLPGYPGSTFTMPETDVRFNAKWIPEGPFTVTYNKGEGLGTAPEDNTPYMYNNDVIILGNVNNAMYKDGFKLIGWKDQNNIDRAVGSSFQITENMVLTAQWADATEYALTYDKNDGSGLTQTEQKFETNEVTLKTAAEFGWTV</sequence>
<comment type="subcellular location">
    <subcellularLocation>
        <location evidence="1">Cell envelope</location>
    </subcellularLocation>
</comment>
<protein>
    <submittedName>
        <fullName evidence="2">List-Bact-rpt repeat protein</fullName>
    </submittedName>
</protein>
<evidence type="ECO:0000256" key="1">
    <source>
        <dbReference type="ARBA" id="ARBA00004196"/>
    </source>
</evidence>
<feature type="non-terminal residue" evidence="2">
    <location>
        <position position="511"/>
    </location>
</feature>
<dbReference type="Pfam" id="PF09479">
    <property type="entry name" value="Flg_new"/>
    <property type="match status" value="2"/>
</dbReference>
<keyword evidence="3" id="KW-1185">Reference proteome</keyword>
<dbReference type="Proteomes" id="UP000294855">
    <property type="component" value="Unassembled WGS sequence"/>
</dbReference>